<feature type="chain" id="PRO_5031108357" description="ATP synthase protein I" evidence="1">
    <location>
        <begin position="22"/>
        <end position="227"/>
    </location>
</feature>
<name>A0A7S3P9V9_9STRA</name>
<keyword evidence="1" id="KW-0732">Signal</keyword>
<organism evidence="2">
    <name type="scientific">Amphora coffeiformis</name>
    <dbReference type="NCBI Taxonomy" id="265554"/>
    <lineage>
        <taxon>Eukaryota</taxon>
        <taxon>Sar</taxon>
        <taxon>Stramenopiles</taxon>
        <taxon>Ochrophyta</taxon>
        <taxon>Bacillariophyta</taxon>
        <taxon>Bacillariophyceae</taxon>
        <taxon>Bacillariophycidae</taxon>
        <taxon>Thalassiophysales</taxon>
        <taxon>Catenulaceae</taxon>
        <taxon>Amphora</taxon>
    </lineage>
</organism>
<sequence>MQYSTLQSVCMLSLLLSGSEGFSVYRGQKSVRDGAISPHSFLSLPTTNICGHSRCGLTMSATDEDEMLGLRKIKVGDKEFWMRQKELIQEMQNSSEASAKAEAREKFAKRRLALVGDTAYIGFMIFCACWIFSPNPFVAISYALGATLGSAYSYGLGRYVENVGASIDDEGAAQGAGVGEARFAFLIVLFIFVGKFKSAGLLEIPSIAGFFTYQLASLRQGLKEYND</sequence>
<proteinExistence type="predicted"/>
<evidence type="ECO:0000256" key="1">
    <source>
        <dbReference type="SAM" id="SignalP"/>
    </source>
</evidence>
<dbReference type="AlphaFoldDB" id="A0A7S3P9V9"/>
<evidence type="ECO:0008006" key="3">
    <source>
        <dbReference type="Google" id="ProtNLM"/>
    </source>
</evidence>
<reference evidence="2" key="1">
    <citation type="submission" date="2021-01" db="EMBL/GenBank/DDBJ databases">
        <authorList>
            <person name="Corre E."/>
            <person name="Pelletier E."/>
            <person name="Niang G."/>
            <person name="Scheremetjew M."/>
            <person name="Finn R."/>
            <person name="Kale V."/>
            <person name="Holt S."/>
            <person name="Cochrane G."/>
            <person name="Meng A."/>
            <person name="Brown T."/>
            <person name="Cohen L."/>
        </authorList>
    </citation>
    <scope>NUCLEOTIDE SEQUENCE</scope>
    <source>
        <strain evidence="2">CCMP127</strain>
    </source>
</reference>
<evidence type="ECO:0000313" key="2">
    <source>
        <dbReference type="EMBL" id="CAE0414917.1"/>
    </source>
</evidence>
<accession>A0A7S3P9V9</accession>
<protein>
    <recommendedName>
        <fullName evidence="3">ATP synthase protein I</fullName>
    </recommendedName>
</protein>
<dbReference type="EMBL" id="HBIM01015310">
    <property type="protein sequence ID" value="CAE0414917.1"/>
    <property type="molecule type" value="Transcribed_RNA"/>
</dbReference>
<gene>
    <name evidence="2" type="ORF">ACOF00016_LOCUS12092</name>
</gene>
<feature type="signal peptide" evidence="1">
    <location>
        <begin position="1"/>
        <end position="21"/>
    </location>
</feature>